<comment type="caution">
    <text evidence="1">The sequence shown here is derived from an EMBL/GenBank/DDBJ whole genome shotgun (WGS) entry which is preliminary data.</text>
</comment>
<sequence length="118" mass="12918">MCSLSTLRELVGTLTEETPSASAELLQLDRLIRRYPAAAALSLRLSQRVPAGLPAPPGWSAAANVNGVPLWQWHGGTMYVATTDLDQLHFLGVALSRFDRMTAEQLRAYVEGGQRRAR</sequence>
<dbReference type="Proteomes" id="UP001501822">
    <property type="component" value="Unassembled WGS sequence"/>
</dbReference>
<reference evidence="1 2" key="1">
    <citation type="journal article" date="2019" name="Int. J. Syst. Evol. Microbiol.">
        <title>The Global Catalogue of Microorganisms (GCM) 10K type strain sequencing project: providing services to taxonomists for standard genome sequencing and annotation.</title>
        <authorList>
            <consortium name="The Broad Institute Genomics Platform"/>
            <consortium name="The Broad Institute Genome Sequencing Center for Infectious Disease"/>
            <person name="Wu L."/>
            <person name="Ma J."/>
        </authorList>
    </citation>
    <scope>NUCLEOTIDE SEQUENCE [LARGE SCALE GENOMIC DNA]</scope>
    <source>
        <strain evidence="1 2">JCM 3146</strain>
    </source>
</reference>
<gene>
    <name evidence="1" type="ORF">GCM10010151_47360</name>
</gene>
<proteinExistence type="predicted"/>
<evidence type="ECO:0000313" key="1">
    <source>
        <dbReference type="EMBL" id="GAA0352302.1"/>
    </source>
</evidence>
<keyword evidence="2" id="KW-1185">Reference proteome</keyword>
<protein>
    <submittedName>
        <fullName evidence="1">Uncharacterized protein</fullName>
    </submittedName>
</protein>
<dbReference type="EMBL" id="BAAABM010000045">
    <property type="protein sequence ID" value="GAA0352302.1"/>
    <property type="molecule type" value="Genomic_DNA"/>
</dbReference>
<accession>A0ABN0X171</accession>
<dbReference type="RefSeq" id="WP_252809785.1">
    <property type="nucleotide sequence ID" value="NZ_BAAABM010000045.1"/>
</dbReference>
<name>A0ABN0X171_9ACTN</name>
<evidence type="ECO:0000313" key="2">
    <source>
        <dbReference type="Proteomes" id="UP001501822"/>
    </source>
</evidence>
<organism evidence="1 2">
    <name type="scientific">Actinoallomurus spadix</name>
    <dbReference type="NCBI Taxonomy" id="79912"/>
    <lineage>
        <taxon>Bacteria</taxon>
        <taxon>Bacillati</taxon>
        <taxon>Actinomycetota</taxon>
        <taxon>Actinomycetes</taxon>
        <taxon>Streptosporangiales</taxon>
        <taxon>Thermomonosporaceae</taxon>
        <taxon>Actinoallomurus</taxon>
    </lineage>
</organism>